<feature type="compositionally biased region" description="Low complexity" evidence="10">
    <location>
        <begin position="203"/>
        <end position="223"/>
    </location>
</feature>
<dbReference type="GO" id="GO:0003677">
    <property type="term" value="F:DNA binding"/>
    <property type="evidence" value="ECO:0007669"/>
    <property type="project" value="UniProtKB-KW"/>
</dbReference>
<name>A0A7J6H7J5_CANSA</name>
<dbReference type="EMBL" id="JAATIQ010000001">
    <property type="protein sequence ID" value="KAF4404696.1"/>
    <property type="molecule type" value="Genomic_DNA"/>
</dbReference>
<gene>
    <name evidence="12" type="ORF">F8388_006047</name>
    <name evidence="13" type="ORF">G4B88_006082</name>
</gene>
<evidence type="ECO:0000313" key="15">
    <source>
        <dbReference type="Proteomes" id="UP000583929"/>
    </source>
</evidence>
<dbReference type="EMBL" id="JAATIP010000028">
    <property type="protein sequence ID" value="KAF4390550.1"/>
    <property type="molecule type" value="Genomic_DNA"/>
</dbReference>
<keyword evidence="15" id="KW-1185">Reference proteome</keyword>
<feature type="region of interest" description="Disordered" evidence="10">
    <location>
        <begin position="1"/>
        <end position="37"/>
    </location>
</feature>
<dbReference type="PANTHER" id="PTHR31251:SF208">
    <property type="entry name" value="SQUAMOSA PROMOTER-BINDING-LIKE PROTEIN 18"/>
    <property type="match status" value="1"/>
</dbReference>
<evidence type="ECO:0000313" key="14">
    <source>
        <dbReference type="Proteomes" id="UP000525078"/>
    </source>
</evidence>
<keyword evidence="3 9" id="KW-0863">Zinc-finger</keyword>
<feature type="domain" description="SBP-type" evidence="11">
    <location>
        <begin position="40"/>
        <end position="117"/>
    </location>
</feature>
<sequence>MDDGSKFKWKELGASDVESSSSSMPLKRTRGSSSSNGIQVPSCLVDGCNSDLTKCRDYHRRHKVCETHSKTPKVTIAGREQRFCQQCSRFHSLGEFDEEKRSCRKRLDGHNRRRRKPQPEPMSLSSGRFFSSYQGLKCFSLMDSNSALNNCANSHRFFSNNNWLHRDSVDSSCALSLLSSTTPTDTKEIGLNHMLQHQHQHQHQQQQPNSSSSPSPASGRAQQPLFPTESLHYSGLGMVMSDQPVAVVTSAMDTTDGDNFHCQEMFRLRTDQGSSSSFSGGHHHHHNYHHHNHNHNHNHNHHHFNSQRGNRVPP</sequence>
<evidence type="ECO:0000256" key="4">
    <source>
        <dbReference type="ARBA" id="ARBA00022833"/>
    </source>
</evidence>
<evidence type="ECO:0000256" key="1">
    <source>
        <dbReference type="ARBA" id="ARBA00004123"/>
    </source>
</evidence>
<feature type="region of interest" description="Disordered" evidence="10">
    <location>
        <begin position="271"/>
        <end position="314"/>
    </location>
</feature>
<evidence type="ECO:0000256" key="3">
    <source>
        <dbReference type="ARBA" id="ARBA00022771"/>
    </source>
</evidence>
<proteinExistence type="predicted"/>
<dbReference type="PROSITE" id="PS51141">
    <property type="entry name" value="ZF_SBP"/>
    <property type="match status" value="1"/>
</dbReference>
<keyword evidence="7" id="KW-0804">Transcription</keyword>
<dbReference type="Proteomes" id="UP000583929">
    <property type="component" value="Unassembled WGS sequence"/>
</dbReference>
<keyword evidence="5" id="KW-0805">Transcription regulation</keyword>
<dbReference type="SUPFAM" id="SSF103612">
    <property type="entry name" value="SBT domain"/>
    <property type="match status" value="1"/>
</dbReference>
<feature type="compositionally biased region" description="Basic and acidic residues" evidence="10">
    <location>
        <begin position="1"/>
        <end position="13"/>
    </location>
</feature>
<evidence type="ECO:0000313" key="13">
    <source>
        <dbReference type="EMBL" id="KAF4404696.1"/>
    </source>
</evidence>
<dbReference type="Gene3D" id="4.10.1100.10">
    <property type="entry name" value="Transcription factor, SBP-box domain"/>
    <property type="match status" value="1"/>
</dbReference>
<dbReference type="InterPro" id="IPR036893">
    <property type="entry name" value="SBP_sf"/>
</dbReference>
<accession>A0A7J6H7J5</accession>
<evidence type="ECO:0000256" key="8">
    <source>
        <dbReference type="ARBA" id="ARBA00023242"/>
    </source>
</evidence>
<evidence type="ECO:0000256" key="7">
    <source>
        <dbReference type="ARBA" id="ARBA00023163"/>
    </source>
</evidence>
<dbReference type="FunFam" id="4.10.1100.10:FF:000001">
    <property type="entry name" value="Squamosa promoter-binding-like protein 14"/>
    <property type="match status" value="1"/>
</dbReference>
<dbReference type="GO" id="GO:0008270">
    <property type="term" value="F:zinc ion binding"/>
    <property type="evidence" value="ECO:0007669"/>
    <property type="project" value="UniProtKB-KW"/>
</dbReference>
<comment type="caution">
    <text evidence="12">The sequence shown here is derived from an EMBL/GenBank/DDBJ whole genome shotgun (WGS) entry which is preliminary data.</text>
</comment>
<feature type="compositionally biased region" description="Basic residues" evidence="10">
    <location>
        <begin position="281"/>
        <end position="305"/>
    </location>
</feature>
<keyword evidence="2" id="KW-0479">Metal-binding</keyword>
<dbReference type="PANTHER" id="PTHR31251">
    <property type="entry name" value="SQUAMOSA PROMOTER-BINDING-LIKE PROTEIN 4"/>
    <property type="match status" value="1"/>
</dbReference>
<dbReference type="InterPro" id="IPR004333">
    <property type="entry name" value="SBP_dom"/>
</dbReference>
<dbReference type="Pfam" id="PF03110">
    <property type="entry name" value="SBP"/>
    <property type="match status" value="1"/>
</dbReference>
<evidence type="ECO:0000256" key="2">
    <source>
        <dbReference type="ARBA" id="ARBA00022723"/>
    </source>
</evidence>
<dbReference type="Proteomes" id="UP000525078">
    <property type="component" value="Unassembled WGS sequence"/>
</dbReference>
<keyword evidence="4" id="KW-0862">Zinc</keyword>
<reference evidence="14 15" key="1">
    <citation type="journal article" date="2020" name="bioRxiv">
        <title>Sequence and annotation of 42 cannabis genomes reveals extensive copy number variation in cannabinoid synthesis and pathogen resistance genes.</title>
        <authorList>
            <person name="Mckernan K.J."/>
            <person name="Helbert Y."/>
            <person name="Kane L.T."/>
            <person name="Ebling H."/>
            <person name="Zhang L."/>
            <person name="Liu B."/>
            <person name="Eaton Z."/>
            <person name="Mclaughlin S."/>
            <person name="Kingan S."/>
            <person name="Baybayan P."/>
            <person name="Concepcion G."/>
            <person name="Jordan M."/>
            <person name="Riva A."/>
            <person name="Barbazuk W."/>
            <person name="Harkins T."/>
        </authorList>
    </citation>
    <scope>NUCLEOTIDE SEQUENCE [LARGE SCALE GENOMIC DNA]</scope>
    <source>
        <strain evidence="14 15">cv. Jamaican Lion 4</strain>
        <strain evidence="13">Father</strain>
        <strain evidence="12">Mother</strain>
        <tissue evidence="12">Leaf</tissue>
    </source>
</reference>
<keyword evidence="6" id="KW-0238">DNA-binding</keyword>
<dbReference type="InterPro" id="IPR044817">
    <property type="entry name" value="SBP-like"/>
</dbReference>
<evidence type="ECO:0000256" key="5">
    <source>
        <dbReference type="ARBA" id="ARBA00023015"/>
    </source>
</evidence>
<evidence type="ECO:0000259" key="11">
    <source>
        <dbReference type="PROSITE" id="PS51141"/>
    </source>
</evidence>
<protein>
    <recommendedName>
        <fullName evidence="11">SBP-type domain-containing protein</fullName>
    </recommendedName>
</protein>
<dbReference type="AlphaFoldDB" id="A0A7J6H7J5"/>
<dbReference type="GO" id="GO:0005634">
    <property type="term" value="C:nucleus"/>
    <property type="evidence" value="ECO:0007669"/>
    <property type="project" value="UniProtKB-SubCell"/>
</dbReference>
<evidence type="ECO:0000256" key="6">
    <source>
        <dbReference type="ARBA" id="ARBA00023125"/>
    </source>
</evidence>
<evidence type="ECO:0000256" key="10">
    <source>
        <dbReference type="SAM" id="MobiDB-lite"/>
    </source>
</evidence>
<organism evidence="12 14">
    <name type="scientific">Cannabis sativa</name>
    <name type="common">Hemp</name>
    <name type="synonym">Marijuana</name>
    <dbReference type="NCBI Taxonomy" id="3483"/>
    <lineage>
        <taxon>Eukaryota</taxon>
        <taxon>Viridiplantae</taxon>
        <taxon>Streptophyta</taxon>
        <taxon>Embryophyta</taxon>
        <taxon>Tracheophyta</taxon>
        <taxon>Spermatophyta</taxon>
        <taxon>Magnoliopsida</taxon>
        <taxon>eudicotyledons</taxon>
        <taxon>Gunneridae</taxon>
        <taxon>Pentapetalae</taxon>
        <taxon>rosids</taxon>
        <taxon>fabids</taxon>
        <taxon>Rosales</taxon>
        <taxon>Cannabaceae</taxon>
        <taxon>Cannabis</taxon>
    </lineage>
</organism>
<feature type="region of interest" description="Disordered" evidence="10">
    <location>
        <begin position="195"/>
        <end position="223"/>
    </location>
</feature>
<comment type="subcellular location">
    <subcellularLocation>
        <location evidence="1">Nucleus</location>
    </subcellularLocation>
</comment>
<evidence type="ECO:0000313" key="12">
    <source>
        <dbReference type="EMBL" id="KAF4390550.1"/>
    </source>
</evidence>
<evidence type="ECO:0000256" key="9">
    <source>
        <dbReference type="PROSITE-ProRule" id="PRU00470"/>
    </source>
</evidence>
<feature type="region of interest" description="Disordered" evidence="10">
    <location>
        <begin position="107"/>
        <end position="127"/>
    </location>
</feature>
<keyword evidence="8" id="KW-0539">Nucleus</keyword>